<organism evidence="2 3">
    <name type="scientific">Peptostreptococcus stomatis DSM 17678</name>
    <dbReference type="NCBI Taxonomy" id="596315"/>
    <lineage>
        <taxon>Bacteria</taxon>
        <taxon>Bacillati</taxon>
        <taxon>Bacillota</taxon>
        <taxon>Clostridia</taxon>
        <taxon>Peptostreptococcales</taxon>
        <taxon>Peptostreptococcaceae</taxon>
        <taxon>Peptostreptococcus</taxon>
    </lineage>
</organism>
<keyword evidence="3" id="KW-1185">Reference proteome</keyword>
<dbReference type="RefSeq" id="WP_007789252.1">
    <property type="nucleotide sequence ID" value="NZ_ADGQ01000044.1"/>
</dbReference>
<protein>
    <submittedName>
        <fullName evidence="2">Positive regulator of sigma(E), RseC/MucC</fullName>
    </submittedName>
</protein>
<keyword evidence="1" id="KW-0472">Membrane</keyword>
<comment type="caution">
    <text evidence="2">The sequence shown here is derived from an EMBL/GenBank/DDBJ whole genome shotgun (WGS) entry which is preliminary data.</text>
</comment>
<proteinExistence type="predicted"/>
<dbReference type="PANTHER" id="PTHR35867">
    <property type="entry name" value="PROTEIN RSEC"/>
    <property type="match status" value="1"/>
</dbReference>
<dbReference type="eggNOG" id="COG3086">
    <property type="taxonomic scope" value="Bacteria"/>
</dbReference>
<keyword evidence="1" id="KW-1133">Transmembrane helix</keyword>
<sequence length="158" mass="17073">MDQRGRIVEIIDERTAMMKMQRNSACASCGKCIGSSSSESQEIIVEVDNTIGAKLGDEVEVSMDQIDVMKALGILYGIPLLGLLIGSVGSYYILKSLGVTSMLEVLSALVGFAFTGLAYLLIRSREGKFRASRKYMPTVTRVVIDLNTCSLDGSCEGM</sequence>
<accession>E0E2M8</accession>
<dbReference type="PANTHER" id="PTHR35867:SF1">
    <property type="entry name" value="PROTEIN RSEC"/>
    <property type="match status" value="1"/>
</dbReference>
<dbReference type="InterPro" id="IPR007359">
    <property type="entry name" value="SigmaE_reg_RseC_MucC"/>
</dbReference>
<dbReference type="EMBL" id="ADGQ01000044">
    <property type="protein sequence ID" value="EFM64851.1"/>
    <property type="molecule type" value="Genomic_DNA"/>
</dbReference>
<evidence type="ECO:0000313" key="3">
    <source>
        <dbReference type="Proteomes" id="UP000003244"/>
    </source>
</evidence>
<dbReference type="Proteomes" id="UP000003244">
    <property type="component" value="Unassembled WGS sequence"/>
</dbReference>
<dbReference type="PIRSF" id="PIRSF004923">
    <property type="entry name" value="RseC"/>
    <property type="match status" value="1"/>
</dbReference>
<dbReference type="OrthoDB" id="307768at2"/>
<dbReference type="STRING" id="596315.HMPREF0634_0318"/>
<evidence type="ECO:0000256" key="1">
    <source>
        <dbReference type="SAM" id="Phobius"/>
    </source>
</evidence>
<evidence type="ECO:0000313" key="2">
    <source>
        <dbReference type="EMBL" id="EFM64851.1"/>
    </source>
</evidence>
<name>E0E2M8_9FIRM</name>
<reference evidence="2 3" key="1">
    <citation type="submission" date="2010-08" db="EMBL/GenBank/DDBJ databases">
        <authorList>
            <person name="Harkins D.M."/>
            <person name="Madupu R."/>
            <person name="Durkin A.S."/>
            <person name="Torralba M."/>
            <person name="Methe B."/>
            <person name="Sutton G.G."/>
            <person name="Nelson K.E."/>
        </authorList>
    </citation>
    <scope>NUCLEOTIDE SEQUENCE [LARGE SCALE GENOMIC DNA]</scope>
    <source>
        <strain evidence="2 3">DSM 17678</strain>
    </source>
</reference>
<dbReference type="Pfam" id="PF04246">
    <property type="entry name" value="RseC_MucC"/>
    <property type="match status" value="1"/>
</dbReference>
<dbReference type="AlphaFoldDB" id="E0E2M8"/>
<dbReference type="GeneID" id="84800490"/>
<feature type="transmembrane region" description="Helical" evidence="1">
    <location>
        <begin position="105"/>
        <end position="122"/>
    </location>
</feature>
<keyword evidence="1" id="KW-0812">Transmembrane</keyword>
<dbReference type="InterPro" id="IPR026268">
    <property type="entry name" value="RseC"/>
</dbReference>
<feature type="transmembrane region" description="Helical" evidence="1">
    <location>
        <begin position="72"/>
        <end position="93"/>
    </location>
</feature>
<gene>
    <name evidence="2" type="ORF">HMPREF0634_0318</name>
</gene>